<dbReference type="EMBL" id="JABTEG010000015">
    <property type="protein sequence ID" value="KAG4303904.1"/>
    <property type="molecule type" value="Genomic_DNA"/>
</dbReference>
<proteinExistence type="predicted"/>
<comment type="caution">
    <text evidence="1">The sequence shown here is derived from an EMBL/GenBank/DDBJ whole genome shotgun (WGS) entry which is preliminary data.</text>
</comment>
<name>A0ACB7CG30_9ASCO</name>
<gene>
    <name evidence="1" type="ORF">PORY_002693</name>
</gene>
<evidence type="ECO:0000313" key="1">
    <source>
        <dbReference type="EMBL" id="KAG4303904.1"/>
    </source>
</evidence>
<sequence length="79" mass="9326">MNEKTAKNQVLTNEQTNRYLNSRARLISLETALETLREKYSFYASIYHLLQQITKHSDQTHVSTRLEETKTLEKKSPKQ</sequence>
<reference evidence="1 2" key="1">
    <citation type="journal article" date="2021" name="Commun. Biol.">
        <title>Genomic insights into the host specific adaptation of the Pneumocystis genus.</title>
        <authorList>
            <person name="Cisse O.H."/>
            <person name="Ma L."/>
            <person name="Dekker J.P."/>
            <person name="Khil P.P."/>
            <person name="Youn J.-H."/>
            <person name="Brenchley J.M."/>
            <person name="Blair R."/>
            <person name="Pahar B."/>
            <person name="Chabe M."/>
            <person name="Van Rompay K.K.A."/>
            <person name="Keesler R."/>
            <person name="Sukura A."/>
            <person name="Hirsch V."/>
            <person name="Kutty G."/>
            <person name="Liu Y."/>
            <person name="Peng L."/>
            <person name="Chen J."/>
            <person name="Song J."/>
            <person name="Weissenbacher-Lang C."/>
            <person name="Xu J."/>
            <person name="Upham N.S."/>
            <person name="Stajich J.E."/>
            <person name="Cuomo C.A."/>
            <person name="Cushion M.T."/>
            <person name="Kovacs J.A."/>
        </authorList>
    </citation>
    <scope>NUCLEOTIDE SEQUENCE [LARGE SCALE GENOMIC DNA]</scope>
    <source>
        <strain evidence="1 2">RABM</strain>
    </source>
</reference>
<organism evidence="1 2">
    <name type="scientific">Pneumocystis oryctolagi</name>
    <dbReference type="NCBI Taxonomy" id="42067"/>
    <lineage>
        <taxon>Eukaryota</taxon>
        <taxon>Fungi</taxon>
        <taxon>Dikarya</taxon>
        <taxon>Ascomycota</taxon>
        <taxon>Taphrinomycotina</taxon>
        <taxon>Pneumocystomycetes</taxon>
        <taxon>Pneumocystaceae</taxon>
        <taxon>Pneumocystis</taxon>
    </lineage>
</organism>
<protein>
    <submittedName>
        <fullName evidence="1">Uncharacterized protein</fullName>
    </submittedName>
</protein>
<keyword evidence="2" id="KW-1185">Reference proteome</keyword>
<accession>A0ACB7CG30</accession>
<evidence type="ECO:0000313" key="2">
    <source>
        <dbReference type="Proteomes" id="UP000768646"/>
    </source>
</evidence>
<dbReference type="Proteomes" id="UP000768646">
    <property type="component" value="Unassembled WGS sequence"/>
</dbReference>